<reference evidence="1" key="1">
    <citation type="submission" date="2024-02" db="EMBL/GenBank/DDBJ databases">
        <title>Metagenome Assembled Genome of Zalaria obscura JY119.</title>
        <authorList>
            <person name="Vighnesh L."/>
            <person name="Jagadeeshwari U."/>
            <person name="Venkata Ramana C."/>
            <person name="Sasikala C."/>
        </authorList>
    </citation>
    <scope>NUCLEOTIDE SEQUENCE</scope>
    <source>
        <strain evidence="1">JY119</strain>
    </source>
</reference>
<proteinExistence type="predicted"/>
<organism evidence="1 2">
    <name type="scientific">Zalaria obscura</name>
    <dbReference type="NCBI Taxonomy" id="2024903"/>
    <lineage>
        <taxon>Eukaryota</taxon>
        <taxon>Fungi</taxon>
        <taxon>Dikarya</taxon>
        <taxon>Ascomycota</taxon>
        <taxon>Pezizomycotina</taxon>
        <taxon>Dothideomycetes</taxon>
        <taxon>Dothideomycetidae</taxon>
        <taxon>Dothideales</taxon>
        <taxon>Zalariaceae</taxon>
        <taxon>Zalaria</taxon>
    </lineage>
</organism>
<accession>A0ACC3SFD5</accession>
<dbReference type="EMBL" id="JAMKPW020000014">
    <property type="protein sequence ID" value="KAK8211429.1"/>
    <property type="molecule type" value="Genomic_DNA"/>
</dbReference>
<gene>
    <name evidence="1" type="ORF">M8818_003396</name>
</gene>
<sequence length="94" mass="10675">MYKYATCHGNDSSPTKTPVHQAFECPCTEKTAVGLCNTSNAMEVREYHTVDERAHENGSAYLLLRWKATYPVCDLKPNTSEGLDKPKPKRRWSL</sequence>
<dbReference type="Proteomes" id="UP001320706">
    <property type="component" value="Unassembled WGS sequence"/>
</dbReference>
<comment type="caution">
    <text evidence="1">The sequence shown here is derived from an EMBL/GenBank/DDBJ whole genome shotgun (WGS) entry which is preliminary data.</text>
</comment>
<protein>
    <submittedName>
        <fullName evidence="1">Uncharacterized protein</fullName>
    </submittedName>
</protein>
<keyword evidence="2" id="KW-1185">Reference proteome</keyword>
<evidence type="ECO:0000313" key="1">
    <source>
        <dbReference type="EMBL" id="KAK8211429.1"/>
    </source>
</evidence>
<evidence type="ECO:0000313" key="2">
    <source>
        <dbReference type="Proteomes" id="UP001320706"/>
    </source>
</evidence>
<name>A0ACC3SFD5_9PEZI</name>